<accession>A0A9Q1LLT4</accession>
<evidence type="ECO:0000313" key="2">
    <source>
        <dbReference type="Proteomes" id="UP001152561"/>
    </source>
</evidence>
<sequence length="167" mass="18765">MWGREELKPLLKAHESLVEATDLLKQLRNLRNDECAVRESKELSQESSELSFMELGGVWQAPLYEIVLNYHPDDKTFQNGGSTLAQSIERRVTPVFNNLVANEGSCDIEAELFNHKDFKSDSFGFIGLGCLKSDLRQIDNLIPADSDRGFNLIVIDPPGKMAALIRN</sequence>
<dbReference type="OrthoDB" id="61116at2759"/>
<dbReference type="Proteomes" id="UP001152561">
    <property type="component" value="Unassembled WGS sequence"/>
</dbReference>
<dbReference type="EMBL" id="JAJAGQ010000017">
    <property type="protein sequence ID" value="KAJ8538004.1"/>
    <property type="molecule type" value="Genomic_DNA"/>
</dbReference>
<name>A0A9Q1LLT4_9SOLA</name>
<reference evidence="2" key="1">
    <citation type="journal article" date="2023" name="Proc. Natl. Acad. Sci. U.S.A.">
        <title>Genomic and structural basis for evolution of tropane alkaloid biosynthesis.</title>
        <authorList>
            <person name="Wanga Y.-J."/>
            <person name="Taina T."/>
            <person name="Yua J.-Y."/>
            <person name="Lia J."/>
            <person name="Xua B."/>
            <person name="Chenc J."/>
            <person name="D'Auriad J.C."/>
            <person name="Huanga J.-P."/>
            <person name="Huanga S.-X."/>
        </authorList>
    </citation>
    <scope>NUCLEOTIDE SEQUENCE [LARGE SCALE GENOMIC DNA]</scope>
    <source>
        <strain evidence="2">cv. KIB-2019</strain>
    </source>
</reference>
<proteinExistence type="predicted"/>
<gene>
    <name evidence="1" type="ORF">K7X08_014544</name>
</gene>
<protein>
    <submittedName>
        <fullName evidence="1">Uncharacterized protein</fullName>
    </submittedName>
</protein>
<organism evidence="1 2">
    <name type="scientific">Anisodus acutangulus</name>
    <dbReference type="NCBI Taxonomy" id="402998"/>
    <lineage>
        <taxon>Eukaryota</taxon>
        <taxon>Viridiplantae</taxon>
        <taxon>Streptophyta</taxon>
        <taxon>Embryophyta</taxon>
        <taxon>Tracheophyta</taxon>
        <taxon>Spermatophyta</taxon>
        <taxon>Magnoliopsida</taxon>
        <taxon>eudicotyledons</taxon>
        <taxon>Gunneridae</taxon>
        <taxon>Pentapetalae</taxon>
        <taxon>asterids</taxon>
        <taxon>lamiids</taxon>
        <taxon>Solanales</taxon>
        <taxon>Solanaceae</taxon>
        <taxon>Solanoideae</taxon>
        <taxon>Hyoscyameae</taxon>
        <taxon>Anisodus</taxon>
    </lineage>
</organism>
<dbReference type="AlphaFoldDB" id="A0A9Q1LLT4"/>
<evidence type="ECO:0000313" key="1">
    <source>
        <dbReference type="EMBL" id="KAJ8538004.1"/>
    </source>
</evidence>
<comment type="caution">
    <text evidence="1">The sequence shown here is derived from an EMBL/GenBank/DDBJ whole genome shotgun (WGS) entry which is preliminary data.</text>
</comment>
<keyword evidence="2" id="KW-1185">Reference proteome</keyword>